<evidence type="ECO:0000256" key="1">
    <source>
        <dbReference type="SAM" id="Coils"/>
    </source>
</evidence>
<accession>A0A1T4Q7S2</accession>
<dbReference type="RefSeq" id="WP_078694663.1">
    <property type="nucleotide sequence ID" value="NZ_FUWX01000019.1"/>
</dbReference>
<evidence type="ECO:0000313" key="3">
    <source>
        <dbReference type="Proteomes" id="UP000191153"/>
    </source>
</evidence>
<name>A0A1T4Q7S2_9FUSO</name>
<dbReference type="EMBL" id="FUWX01000019">
    <property type="protein sequence ID" value="SJZ99830.1"/>
    <property type="molecule type" value="Genomic_DNA"/>
</dbReference>
<sequence>MKLSTLQNTHKYSVLVKNISKNIDISDFMENIELTFPNTKTISSMVATFSLNEKRIENDNEISIDILDEVGNSLYTFSGKAYINEISNSYLSRKEFKYEIKDSYDDLFKKVVPKTITYFDLYLCNTKDIENSLLHKIALHLGFSKDSLDFQDIKNKDNELFRIPFVAFRENNKWIDELQTFISAVNGYIYIENKKLIFKTKENEIVSSFEFNKNNLISRITESYKYFQHNGVKIDYDSFKRLENQVIFNLAEKIIVNENTTKDIDVDQMQIKFISDTAANISITKTKGYYFTSDDISSKKEIDLIENTHYVLKEFKESGIIVKFYNPMKYKLYITDFEIKGQPLVKYPNNKAIIKNPDVIEPSQENLSLISKNKYIQTKDLALKSALDFYKDNINTTTFSFFTPFIPGILLGKIYSLSLGEIQTKVRIEKMSISLKKGDFRIKYDGIEVKEIITNPIISLTNSLNPDSRYLELSNLKKDLQDNSKNLEQMKNQLLSDLESPIKEIKGLIEQKAQVFVGVKPPLEQLSDKNIGDIFINPDTGTLETLIKKENSFIWIPSTDKEAIKNIKKYIKDNVENKLISITYGNTIPVNPNVGDIHVDLSEDGIWKRWSGKKWEQIDKPIRDAIKNTSEAISKAETLIEDINKELTNKLLSKAIIQETEPTSGVKEQDIWFNPKTNTFKIWFNNKWNIASEEDIMPSLKSYISLKKATLEIGEIANNANKKAGIFLRNKEQTFGVLNDIAEVSINKDASVVLKNANNLLQFNTKDPFNPRKMTSKILMGVSDVNDPKFKNVMFQIGDPSTGNYLSFKEQAFEQYLGGVEIKEKFNTLNNDISNATSSANIAKREVNKAITTAQSATNEAIKAKTEAMGARSEAKSALNKINTGQFIINSNTKIVGMLQVFSDQGIESFNGTNESNSTKKTVLLGASLEYWEKE</sequence>
<dbReference type="OrthoDB" id="2240714at2"/>
<gene>
    <name evidence="2" type="ORF">SAMN02745174_02219</name>
</gene>
<organism evidence="2 3">
    <name type="scientific">Cetobacterium ceti</name>
    <dbReference type="NCBI Taxonomy" id="180163"/>
    <lineage>
        <taxon>Bacteria</taxon>
        <taxon>Fusobacteriati</taxon>
        <taxon>Fusobacteriota</taxon>
        <taxon>Fusobacteriia</taxon>
        <taxon>Fusobacteriales</taxon>
        <taxon>Fusobacteriaceae</taxon>
        <taxon>Cetobacterium</taxon>
    </lineage>
</organism>
<dbReference type="Proteomes" id="UP000191153">
    <property type="component" value="Unassembled WGS sequence"/>
</dbReference>
<keyword evidence="3" id="KW-1185">Reference proteome</keyword>
<proteinExistence type="predicted"/>
<protein>
    <submittedName>
        <fullName evidence="2">Uncharacterized protein</fullName>
    </submittedName>
</protein>
<reference evidence="2 3" key="1">
    <citation type="submission" date="2017-02" db="EMBL/GenBank/DDBJ databases">
        <authorList>
            <person name="Peterson S.W."/>
        </authorList>
    </citation>
    <scope>NUCLEOTIDE SEQUENCE [LARGE SCALE GENOMIC DNA]</scope>
    <source>
        <strain evidence="2 3">ATCC 700028</strain>
    </source>
</reference>
<dbReference type="AlphaFoldDB" id="A0A1T4Q7S2"/>
<evidence type="ECO:0000313" key="2">
    <source>
        <dbReference type="EMBL" id="SJZ99830.1"/>
    </source>
</evidence>
<dbReference type="STRING" id="180163.SAMN02745174_02219"/>
<keyword evidence="1" id="KW-0175">Coiled coil</keyword>
<feature type="coiled-coil region" evidence="1">
    <location>
        <begin position="470"/>
        <end position="497"/>
    </location>
</feature>